<dbReference type="InterPro" id="IPR029063">
    <property type="entry name" value="SAM-dependent_MTases_sf"/>
</dbReference>
<evidence type="ECO:0008006" key="3">
    <source>
        <dbReference type="Google" id="ProtNLM"/>
    </source>
</evidence>
<evidence type="ECO:0000313" key="1">
    <source>
        <dbReference type="EMBL" id="ACA41323.1"/>
    </source>
</evidence>
<evidence type="ECO:0000313" key="2">
    <source>
        <dbReference type="Proteomes" id="UP000002164"/>
    </source>
</evidence>
<dbReference type="Gene3D" id="2.20.25.110">
    <property type="entry name" value="S-adenosyl-L-methionine-dependent methyltransferases"/>
    <property type="match status" value="1"/>
</dbReference>
<dbReference type="KEGG" id="lsp:Bsph_3845"/>
<dbReference type="EMBL" id="CP000817">
    <property type="protein sequence ID" value="ACA41323.1"/>
    <property type="molecule type" value="Genomic_DNA"/>
</dbReference>
<accession>B1HUH8</accession>
<dbReference type="AlphaFoldDB" id="B1HUH8"/>
<dbReference type="SUPFAM" id="SSF53335">
    <property type="entry name" value="S-adenosyl-L-methionine-dependent methyltransferases"/>
    <property type="match status" value="1"/>
</dbReference>
<name>B1HUH8_LYSSC</name>
<reference evidence="1 2" key="1">
    <citation type="journal article" date="2008" name="J. Bacteriol.">
        <title>Complete genome sequence of the mosquitocidal bacterium Bacillus sphaericus C3-41 and comparison with those of closely related Bacillus species.</title>
        <authorList>
            <person name="Hu X."/>
            <person name="Fan W."/>
            <person name="Han B."/>
            <person name="Liu H."/>
            <person name="Zheng D."/>
            <person name="Li Q."/>
            <person name="Dong W."/>
            <person name="Yan J."/>
            <person name="Gao M."/>
            <person name="Berry C."/>
            <person name="Yuan Z."/>
        </authorList>
    </citation>
    <scope>NUCLEOTIDE SEQUENCE [LARGE SCALE GENOMIC DNA]</scope>
    <source>
        <strain evidence="1 2">C3-41</strain>
    </source>
</reference>
<dbReference type="EnsemblBacteria" id="ACA41323">
    <property type="protein sequence ID" value="ACA41323"/>
    <property type="gene ID" value="Bsph_3845"/>
</dbReference>
<dbReference type="Gene3D" id="3.40.50.150">
    <property type="entry name" value="Vaccinia Virus protein VP39"/>
    <property type="match status" value="1"/>
</dbReference>
<sequence length="66" mass="8032">MTFYVRDTKSDLYERFDEEHIQRTYPIEQYMNWLRAIGFSDVVVTADFTNEAPEYESERIFIRAVK</sequence>
<organism evidence="1 2">
    <name type="scientific">Lysinibacillus sphaericus (strain C3-41)</name>
    <dbReference type="NCBI Taxonomy" id="444177"/>
    <lineage>
        <taxon>Bacteria</taxon>
        <taxon>Bacillati</taxon>
        <taxon>Bacillota</taxon>
        <taxon>Bacilli</taxon>
        <taxon>Bacillales</taxon>
        <taxon>Bacillaceae</taxon>
        <taxon>Lysinibacillus</taxon>
    </lineage>
</organism>
<dbReference type="Proteomes" id="UP000002164">
    <property type="component" value="Chromosome"/>
</dbReference>
<proteinExistence type="predicted"/>
<protein>
    <recommendedName>
        <fullName evidence="3">Methyltransferase</fullName>
    </recommendedName>
</protein>
<dbReference type="HOGENOM" id="CLU_2825991_0_0_9"/>
<gene>
    <name evidence="1" type="ordered locus">Bsph_3845</name>
</gene>